<protein>
    <submittedName>
        <fullName evidence="2">Uncharacterized protein</fullName>
    </submittedName>
</protein>
<organism evidence="2 3">
    <name type="scientific">Flemingia macrophylla</name>
    <dbReference type="NCBI Taxonomy" id="520843"/>
    <lineage>
        <taxon>Eukaryota</taxon>
        <taxon>Viridiplantae</taxon>
        <taxon>Streptophyta</taxon>
        <taxon>Embryophyta</taxon>
        <taxon>Tracheophyta</taxon>
        <taxon>Spermatophyta</taxon>
        <taxon>Magnoliopsida</taxon>
        <taxon>eudicotyledons</taxon>
        <taxon>Gunneridae</taxon>
        <taxon>Pentapetalae</taxon>
        <taxon>rosids</taxon>
        <taxon>fabids</taxon>
        <taxon>Fabales</taxon>
        <taxon>Fabaceae</taxon>
        <taxon>Papilionoideae</taxon>
        <taxon>50 kb inversion clade</taxon>
        <taxon>NPAAA clade</taxon>
        <taxon>indigoferoid/millettioid clade</taxon>
        <taxon>Phaseoleae</taxon>
        <taxon>Flemingia</taxon>
    </lineage>
</organism>
<comment type="caution">
    <text evidence="2">The sequence shown here is derived from an EMBL/GenBank/DDBJ whole genome shotgun (WGS) entry which is preliminary data.</text>
</comment>
<proteinExistence type="predicted"/>
<gene>
    <name evidence="2" type="ORF">Fmac_018764</name>
</gene>
<evidence type="ECO:0000313" key="2">
    <source>
        <dbReference type="EMBL" id="KAL2331183.1"/>
    </source>
</evidence>
<dbReference type="EMBL" id="JBGMDY010000006">
    <property type="protein sequence ID" value="KAL2331183.1"/>
    <property type="molecule type" value="Genomic_DNA"/>
</dbReference>
<feature type="compositionally biased region" description="Basic residues" evidence="1">
    <location>
        <begin position="36"/>
        <end position="52"/>
    </location>
</feature>
<accession>A0ABD1M5Y2</accession>
<evidence type="ECO:0000256" key="1">
    <source>
        <dbReference type="SAM" id="MobiDB-lite"/>
    </source>
</evidence>
<feature type="compositionally biased region" description="Basic residues" evidence="1">
    <location>
        <begin position="85"/>
        <end position="94"/>
    </location>
</feature>
<dbReference type="AlphaFoldDB" id="A0ABD1M5Y2"/>
<feature type="region of interest" description="Disordered" evidence="1">
    <location>
        <begin position="1"/>
        <end position="132"/>
    </location>
</feature>
<dbReference type="Proteomes" id="UP001603857">
    <property type="component" value="Unassembled WGS sequence"/>
</dbReference>
<keyword evidence="3" id="KW-1185">Reference proteome</keyword>
<evidence type="ECO:0000313" key="3">
    <source>
        <dbReference type="Proteomes" id="UP001603857"/>
    </source>
</evidence>
<reference evidence="2 3" key="1">
    <citation type="submission" date="2024-08" db="EMBL/GenBank/DDBJ databases">
        <title>Insights into the chromosomal genome structure of Flemingia macrophylla.</title>
        <authorList>
            <person name="Ding Y."/>
            <person name="Zhao Y."/>
            <person name="Bi W."/>
            <person name="Wu M."/>
            <person name="Zhao G."/>
            <person name="Gong Y."/>
            <person name="Li W."/>
            <person name="Zhang P."/>
        </authorList>
    </citation>
    <scope>NUCLEOTIDE SEQUENCE [LARGE SCALE GENOMIC DNA]</scope>
    <source>
        <strain evidence="2">DYQJB</strain>
        <tissue evidence="2">Leaf</tissue>
    </source>
</reference>
<name>A0ABD1M5Y2_9FABA</name>
<sequence>MNEDAKKSTAGLLTARPIPDDRKALPSTVPPVPPATRRRRSLPTLPARRRRAPPTPSEDAAAPPTPNKDSGAAHNPPPPGVGRRPLGRVGRRAPTRTAPKTLGLKTKTQDNPPKAPHQIEDEDAGHAPCMRW</sequence>